<proteinExistence type="predicted"/>
<evidence type="ECO:0000313" key="2">
    <source>
        <dbReference type="Proteomes" id="UP001295462"/>
    </source>
</evidence>
<protein>
    <submittedName>
        <fullName evidence="1">Uncharacterized protein</fullName>
    </submittedName>
</protein>
<dbReference type="AlphaFoldDB" id="A0AAU9QPU9"/>
<evidence type="ECO:0000313" key="1">
    <source>
        <dbReference type="EMBL" id="CAH1592224.1"/>
    </source>
</evidence>
<reference evidence="1" key="1">
    <citation type="submission" date="2022-01" db="EMBL/GenBank/DDBJ databases">
        <authorList>
            <person name="Lagorce A."/>
        </authorList>
    </citation>
    <scope>NUCLEOTIDE SEQUENCE</scope>
    <source>
        <strain evidence="1">Th15_F1_A12</strain>
    </source>
</reference>
<gene>
    <name evidence="1" type="ORF">THF1A12_250031</name>
</gene>
<comment type="caution">
    <text evidence="1">The sequence shown here is derived from an EMBL/GenBank/DDBJ whole genome shotgun (WGS) entry which is preliminary data.</text>
</comment>
<dbReference type="Proteomes" id="UP001295462">
    <property type="component" value="Unassembled WGS sequence"/>
</dbReference>
<sequence length="46" mass="5752">MIEVKWWCEREGAYFCRWDDTQTGYLNEEDLQYEKERGEEIIWECA</sequence>
<name>A0AAU9QPU9_9VIBR</name>
<dbReference type="EMBL" id="CAKMUD010000078">
    <property type="protein sequence ID" value="CAH1592224.1"/>
    <property type="molecule type" value="Genomic_DNA"/>
</dbReference>
<accession>A0AAU9QPU9</accession>
<organism evidence="1 2">
    <name type="scientific">Vibrio jasicida</name>
    <dbReference type="NCBI Taxonomy" id="766224"/>
    <lineage>
        <taxon>Bacteria</taxon>
        <taxon>Pseudomonadati</taxon>
        <taxon>Pseudomonadota</taxon>
        <taxon>Gammaproteobacteria</taxon>
        <taxon>Vibrionales</taxon>
        <taxon>Vibrionaceae</taxon>
        <taxon>Vibrio</taxon>
    </lineage>
</organism>